<dbReference type="AlphaFoldDB" id="A0A4Q9W4S9"/>
<gene>
    <name evidence="1" type="ORF">EQ812_12335</name>
</gene>
<protein>
    <submittedName>
        <fullName evidence="1">Uncharacterized protein</fullName>
    </submittedName>
</protein>
<dbReference type="EMBL" id="SCHB01000015">
    <property type="protein sequence ID" value="TBW69954.1"/>
    <property type="molecule type" value="Genomic_DNA"/>
</dbReference>
<reference evidence="1 2" key="1">
    <citation type="journal article" date="2019" name="Sci. Transl. Med.">
        <title>Quorum sensing between bacterial species on the skin protects against epidermal injury in atopic dermatitis.</title>
        <authorList>
            <person name="Williams M.R."/>
        </authorList>
    </citation>
    <scope>NUCLEOTIDE SEQUENCE [LARGE SCALE GENOMIC DNA]</scope>
    <source>
        <strain evidence="1 2">E7</strain>
    </source>
</reference>
<name>A0A4Q9W4S9_STALU</name>
<comment type="caution">
    <text evidence="1">The sequence shown here is derived from an EMBL/GenBank/DDBJ whole genome shotgun (WGS) entry which is preliminary data.</text>
</comment>
<sequence>MDRENRLRRRLKDAERIKKYLVRNNAPKTKISEIGRLVNFLDEELNREKIINTLTDVYFGN</sequence>
<dbReference type="RefSeq" id="WP_131512986.1">
    <property type="nucleotide sequence ID" value="NZ_SCHB01000015.1"/>
</dbReference>
<dbReference type="Proteomes" id="UP000293637">
    <property type="component" value="Unassembled WGS sequence"/>
</dbReference>
<accession>A0A4Q9W4S9</accession>
<evidence type="ECO:0000313" key="1">
    <source>
        <dbReference type="EMBL" id="TBW69954.1"/>
    </source>
</evidence>
<proteinExistence type="predicted"/>
<evidence type="ECO:0000313" key="2">
    <source>
        <dbReference type="Proteomes" id="UP000293637"/>
    </source>
</evidence>
<feature type="non-terminal residue" evidence="1">
    <location>
        <position position="61"/>
    </location>
</feature>
<organism evidence="1 2">
    <name type="scientific">Staphylococcus lugdunensis</name>
    <dbReference type="NCBI Taxonomy" id="28035"/>
    <lineage>
        <taxon>Bacteria</taxon>
        <taxon>Bacillati</taxon>
        <taxon>Bacillota</taxon>
        <taxon>Bacilli</taxon>
        <taxon>Bacillales</taxon>
        <taxon>Staphylococcaceae</taxon>
        <taxon>Staphylococcus</taxon>
    </lineage>
</organism>